<keyword evidence="2" id="KW-1185">Reference proteome</keyword>
<gene>
    <name evidence="1" type="ORF">EEDITHA_LOCUS3239</name>
</gene>
<reference evidence="1" key="1">
    <citation type="submission" date="2022-03" db="EMBL/GenBank/DDBJ databases">
        <authorList>
            <person name="Tunstrom K."/>
        </authorList>
    </citation>
    <scope>NUCLEOTIDE SEQUENCE</scope>
</reference>
<dbReference type="Proteomes" id="UP001153954">
    <property type="component" value="Unassembled WGS sequence"/>
</dbReference>
<comment type="caution">
    <text evidence="1">The sequence shown here is derived from an EMBL/GenBank/DDBJ whole genome shotgun (WGS) entry which is preliminary data.</text>
</comment>
<dbReference type="InterPro" id="IPR035897">
    <property type="entry name" value="Toll_tir_struct_dom_sf"/>
</dbReference>
<accession>A0AAU9TIZ5</accession>
<organism evidence="1 2">
    <name type="scientific">Euphydryas editha</name>
    <name type="common">Edith's checkerspot</name>
    <dbReference type="NCBI Taxonomy" id="104508"/>
    <lineage>
        <taxon>Eukaryota</taxon>
        <taxon>Metazoa</taxon>
        <taxon>Ecdysozoa</taxon>
        <taxon>Arthropoda</taxon>
        <taxon>Hexapoda</taxon>
        <taxon>Insecta</taxon>
        <taxon>Pterygota</taxon>
        <taxon>Neoptera</taxon>
        <taxon>Endopterygota</taxon>
        <taxon>Lepidoptera</taxon>
        <taxon>Glossata</taxon>
        <taxon>Ditrysia</taxon>
        <taxon>Papilionoidea</taxon>
        <taxon>Nymphalidae</taxon>
        <taxon>Nymphalinae</taxon>
        <taxon>Euphydryas</taxon>
    </lineage>
</organism>
<name>A0AAU9TIZ5_EUPED</name>
<evidence type="ECO:0000313" key="2">
    <source>
        <dbReference type="Proteomes" id="UP001153954"/>
    </source>
</evidence>
<dbReference type="EMBL" id="CAKOGL010000005">
    <property type="protein sequence ID" value="CAH2086923.1"/>
    <property type="molecule type" value="Genomic_DNA"/>
</dbReference>
<sequence>MDVKVCCMTEILHKKVEICSEEDLLAGHATKFEPVSRLISERCRNVILVYSPDFLSSPAINFCMNLAQAHSISKRQCKMIPVMYRDCDLPGHIAYYHSLRYCEPGTAAAYNFWDRLSTSLCTLDTSRLNSTSLTHSTMNISVLSQSLPNGYRQPNGFHHLALPDVPNHLETSSMNDLHNIHVEYSNSYETKSLSNTSQFSEGKKNKKHGPFRKIINTFRGKKHKKVIAVEN</sequence>
<evidence type="ECO:0000313" key="1">
    <source>
        <dbReference type="EMBL" id="CAH2086923.1"/>
    </source>
</evidence>
<protein>
    <recommendedName>
        <fullName evidence="3">TIR domain-containing protein</fullName>
    </recommendedName>
</protein>
<dbReference type="AlphaFoldDB" id="A0AAU9TIZ5"/>
<proteinExistence type="predicted"/>
<dbReference type="SUPFAM" id="SSF52200">
    <property type="entry name" value="Toll/Interleukin receptor TIR domain"/>
    <property type="match status" value="1"/>
</dbReference>
<evidence type="ECO:0008006" key="3">
    <source>
        <dbReference type="Google" id="ProtNLM"/>
    </source>
</evidence>
<dbReference type="Gene3D" id="3.40.50.10140">
    <property type="entry name" value="Toll/interleukin-1 receptor homology (TIR) domain"/>
    <property type="match status" value="1"/>
</dbReference>